<dbReference type="SUPFAM" id="SSF52540">
    <property type="entry name" value="P-loop containing nucleoside triphosphate hydrolases"/>
    <property type="match status" value="1"/>
</dbReference>
<dbReference type="PANTHER" id="PTHR33295">
    <property type="entry name" value="ATPASE"/>
    <property type="match status" value="1"/>
</dbReference>
<feature type="domain" description="DUF4143" evidence="1">
    <location>
        <begin position="329"/>
        <end position="416"/>
    </location>
</feature>
<proteinExistence type="predicted"/>
<accession>A0A3A6PLI2</accession>
<sequence length="569" mass="64965">MLGTAGSAEDYISDAEHHNPWWSKSTLASADFDEVTKYSPRSDFFRLLNDFEESAATTEANIHAIYGQTGIGKTTLIQQFIAGLIESTQFEWDPESRSEDLVQSVSPSQILYIPLEESLYNLDSPQDAILALSNVLDYFRSHIANPTEQRFIFLDDIGALRLDENLEEQFLEIFEPGSVVLVAGHTKSQVDFDSNLSPDGIDVRNKVFPMLTMKFIDTIKKRTFDKITDISLSIDTNLSERVRGYQTRIDTDTPPLIKQAKTHLKNREMDGFLESLEQLYFDELTESERQTLHQAAEVYLRHGGILYRTPDTIVRNELVKSRFLLYLYKELAHIERVQEPANLHRLSSIAATEAGEELQYTEIADQIGVDRRTIDSYLQTLEAGKAVSEANEYSIRQHRRTRLYLRNPRHLVTLSQKQEHFGYETFGSPAQLNHEFQHKLAKSVLYDHARRLAWRMPDGPTESGTVEYETTESGVVDYILEGDGLVVPFALSYHPYTAEAEHAVVEFDPSDGNHSDKTGDAVDLDYDCPARFVLTDSFPRELKSRETFSGEFNGETVHYLPYWLFLLIS</sequence>
<dbReference type="InterPro" id="IPR027417">
    <property type="entry name" value="P-loop_NTPase"/>
</dbReference>
<dbReference type="InterPro" id="IPR025420">
    <property type="entry name" value="DUF4143"/>
</dbReference>
<reference evidence="2 3" key="1">
    <citation type="submission" date="2018-06" db="EMBL/GenBank/DDBJ databases">
        <title>Halonotius sp. F13-13 a new haloarchaeeon isolated from a solar saltern from Isla Cristina, Huelva, Spain.</title>
        <authorList>
            <person name="Duran-Viseras A."/>
            <person name="Sanchez-Porro C."/>
            <person name="Ventosa A."/>
        </authorList>
    </citation>
    <scope>NUCLEOTIDE SEQUENCE [LARGE SCALE GENOMIC DNA]</scope>
    <source>
        <strain evidence="2 3">F13-13</strain>
    </source>
</reference>
<dbReference type="EMBL" id="QKNY01000012">
    <property type="protein sequence ID" value="RJX42939.1"/>
    <property type="molecule type" value="Genomic_DNA"/>
</dbReference>
<dbReference type="RefSeq" id="WP_120102892.1">
    <property type="nucleotide sequence ID" value="NZ_QKNY01000012.1"/>
</dbReference>
<protein>
    <submittedName>
        <fullName evidence="2">AAA family ATPase</fullName>
    </submittedName>
</protein>
<dbReference type="PANTHER" id="PTHR33295:SF18">
    <property type="entry name" value="AAA+ ATPASE DOMAIN-CONTAINING PROTEIN"/>
    <property type="match status" value="1"/>
</dbReference>
<organism evidence="2 3">
    <name type="scientific">Halonotius aquaticus</name>
    <dbReference type="NCBI Taxonomy" id="2216978"/>
    <lineage>
        <taxon>Archaea</taxon>
        <taxon>Methanobacteriati</taxon>
        <taxon>Methanobacteriota</taxon>
        <taxon>Stenosarchaea group</taxon>
        <taxon>Halobacteria</taxon>
        <taxon>Halobacteriales</taxon>
        <taxon>Haloferacaceae</taxon>
        <taxon>Halonotius</taxon>
    </lineage>
</organism>
<evidence type="ECO:0000313" key="3">
    <source>
        <dbReference type="Proteomes" id="UP000276588"/>
    </source>
</evidence>
<dbReference type="Gene3D" id="3.40.50.300">
    <property type="entry name" value="P-loop containing nucleotide triphosphate hydrolases"/>
    <property type="match status" value="1"/>
</dbReference>
<gene>
    <name evidence="2" type="ORF">DM826_08055</name>
</gene>
<dbReference type="Proteomes" id="UP000276588">
    <property type="component" value="Unassembled WGS sequence"/>
</dbReference>
<dbReference type="Pfam" id="PF13635">
    <property type="entry name" value="DUF4143"/>
    <property type="match status" value="1"/>
</dbReference>
<comment type="caution">
    <text evidence="2">The sequence shown here is derived from an EMBL/GenBank/DDBJ whole genome shotgun (WGS) entry which is preliminary data.</text>
</comment>
<name>A0A3A6PLI2_9EURY</name>
<evidence type="ECO:0000259" key="1">
    <source>
        <dbReference type="Pfam" id="PF13635"/>
    </source>
</evidence>
<dbReference type="OrthoDB" id="371918at2157"/>
<keyword evidence="3" id="KW-1185">Reference proteome</keyword>
<dbReference type="AlphaFoldDB" id="A0A3A6PLI2"/>
<evidence type="ECO:0000313" key="2">
    <source>
        <dbReference type="EMBL" id="RJX42939.1"/>
    </source>
</evidence>